<dbReference type="OrthoDB" id="2129491at2759"/>
<dbReference type="PANTHER" id="PTHR46368:SF4">
    <property type="entry name" value="OS10G0403700 PROTEIN"/>
    <property type="match status" value="1"/>
</dbReference>
<dbReference type="AlphaFoldDB" id="A0A1X6NMA7"/>
<dbReference type="PANTHER" id="PTHR46368">
    <property type="match status" value="1"/>
</dbReference>
<comment type="similarity">
    <text evidence="1">Belongs to the Gfo/Idh/MocA family.</text>
</comment>
<dbReference type="SUPFAM" id="SSF51735">
    <property type="entry name" value="NAD(P)-binding Rossmann-fold domains"/>
    <property type="match status" value="1"/>
</dbReference>
<dbReference type="InterPro" id="IPR036291">
    <property type="entry name" value="NAD(P)-bd_dom_sf"/>
</dbReference>
<gene>
    <name evidence="4" type="ORF">BU14_1356s0002</name>
</gene>
<dbReference type="EMBL" id="KV919474">
    <property type="protein sequence ID" value="OSX69606.1"/>
    <property type="molecule type" value="Genomic_DNA"/>
</dbReference>
<dbReference type="Proteomes" id="UP000218209">
    <property type="component" value="Unassembled WGS sequence"/>
</dbReference>
<dbReference type="GO" id="GO:0000166">
    <property type="term" value="F:nucleotide binding"/>
    <property type="evidence" value="ECO:0007669"/>
    <property type="project" value="InterPro"/>
</dbReference>
<evidence type="ECO:0000256" key="1">
    <source>
        <dbReference type="ARBA" id="ARBA00010928"/>
    </source>
</evidence>
<dbReference type="Pfam" id="PF22725">
    <property type="entry name" value="GFO_IDH_MocA_C3"/>
    <property type="match status" value="1"/>
</dbReference>
<dbReference type="Pfam" id="PF01408">
    <property type="entry name" value="GFO_IDH_MocA"/>
    <property type="match status" value="1"/>
</dbReference>
<evidence type="ECO:0000259" key="3">
    <source>
        <dbReference type="Pfam" id="PF22725"/>
    </source>
</evidence>
<accession>A0A1X6NMA7</accession>
<name>A0A1X6NMA7_PORUM</name>
<dbReference type="InterPro" id="IPR055170">
    <property type="entry name" value="GFO_IDH_MocA-like_dom"/>
</dbReference>
<dbReference type="Gene3D" id="3.30.360.10">
    <property type="entry name" value="Dihydrodipicolinate Reductase, domain 2"/>
    <property type="match status" value="1"/>
</dbReference>
<dbReference type="SUPFAM" id="SSF55347">
    <property type="entry name" value="Glyceraldehyde-3-phosphate dehydrogenase-like, C-terminal domain"/>
    <property type="match status" value="1"/>
</dbReference>
<feature type="domain" description="Gfo/Idh/MocA-like oxidoreductase N-terminal" evidence="2">
    <location>
        <begin position="8"/>
        <end position="132"/>
    </location>
</feature>
<sequence>MADPPPLRWGILSAAAIAPTFVDAVHAAAADGVITAVASRDAVRAAAFIDEHLSPPPGGDGSPPVAAVGGYEALLGRPDVDAVYVPLPTALAVDWSMRAVRAGKHVLVDKPFTSAAAVRAMADAAAAAGVVFLDGTHWPHAPWAVAARAAVTSGRLGRLRRIVASFTAPVIVAGNIRGDPTLEPHGALGDLGWYCARVATHALGAAAAADVVSAYGVGEWAGDGDGRVLLSAVTVVAFRNGTTLSFDVDFSGGIRQRYELVGDTASLAVNDFVIPPASTLAFDALRPAGATSFDHAYTLTTTAVVAPPREGNGADGPPAGGGQPRALRLVYPHVETVTVPGGGRNQPAHMVDAFTAAVRAGAGGAANAARWAAEAVATQRILDLLFESIGQGQPVFPGKEDA</sequence>
<evidence type="ECO:0000313" key="5">
    <source>
        <dbReference type="Proteomes" id="UP000218209"/>
    </source>
</evidence>
<organism evidence="4 5">
    <name type="scientific">Porphyra umbilicalis</name>
    <name type="common">Purple laver</name>
    <name type="synonym">Red alga</name>
    <dbReference type="NCBI Taxonomy" id="2786"/>
    <lineage>
        <taxon>Eukaryota</taxon>
        <taxon>Rhodophyta</taxon>
        <taxon>Bangiophyceae</taxon>
        <taxon>Bangiales</taxon>
        <taxon>Bangiaceae</taxon>
        <taxon>Porphyra</taxon>
    </lineage>
</organism>
<keyword evidence="5" id="KW-1185">Reference proteome</keyword>
<protein>
    <submittedName>
        <fullName evidence="4">Uncharacterized protein</fullName>
    </submittedName>
</protein>
<evidence type="ECO:0000313" key="4">
    <source>
        <dbReference type="EMBL" id="OSX69606.1"/>
    </source>
</evidence>
<proteinExistence type="inferred from homology"/>
<dbReference type="InterPro" id="IPR000683">
    <property type="entry name" value="Gfo/Idh/MocA-like_OxRdtase_N"/>
</dbReference>
<feature type="domain" description="GFO/IDH/MocA-like oxidoreductase" evidence="3">
    <location>
        <begin position="146"/>
        <end position="267"/>
    </location>
</feature>
<dbReference type="Gene3D" id="3.40.50.720">
    <property type="entry name" value="NAD(P)-binding Rossmann-like Domain"/>
    <property type="match status" value="1"/>
</dbReference>
<evidence type="ECO:0000259" key="2">
    <source>
        <dbReference type="Pfam" id="PF01408"/>
    </source>
</evidence>
<reference evidence="4 5" key="1">
    <citation type="submission" date="2017-03" db="EMBL/GenBank/DDBJ databases">
        <title>WGS assembly of Porphyra umbilicalis.</title>
        <authorList>
            <person name="Brawley S.H."/>
            <person name="Blouin N.A."/>
            <person name="Ficko-Blean E."/>
            <person name="Wheeler G.L."/>
            <person name="Lohr M."/>
            <person name="Goodson H.V."/>
            <person name="Jenkins J.W."/>
            <person name="Blaby-Haas C.E."/>
            <person name="Helliwell K.E."/>
            <person name="Chan C."/>
            <person name="Marriage T."/>
            <person name="Bhattacharya D."/>
            <person name="Klein A.S."/>
            <person name="Badis Y."/>
            <person name="Brodie J."/>
            <person name="Cao Y."/>
            <person name="Collen J."/>
            <person name="Dittami S.M."/>
            <person name="Gachon C.M."/>
            <person name="Green B.R."/>
            <person name="Karpowicz S."/>
            <person name="Kim J.W."/>
            <person name="Kudahl U."/>
            <person name="Lin S."/>
            <person name="Michel G."/>
            <person name="Mittag M."/>
            <person name="Olson B.J."/>
            <person name="Pangilinan J."/>
            <person name="Peng Y."/>
            <person name="Qiu H."/>
            <person name="Shu S."/>
            <person name="Singer J.T."/>
            <person name="Smith A.G."/>
            <person name="Sprecher B.N."/>
            <person name="Wagner V."/>
            <person name="Wang W."/>
            <person name="Wang Z.-Y."/>
            <person name="Yan J."/>
            <person name="Yarish C."/>
            <person name="Zoeuner-Riek S."/>
            <person name="Zhuang Y."/>
            <person name="Zou Y."/>
            <person name="Lindquist E.A."/>
            <person name="Grimwood J."/>
            <person name="Barry K."/>
            <person name="Rokhsar D.S."/>
            <person name="Schmutz J."/>
            <person name="Stiller J.W."/>
            <person name="Grossman A.R."/>
            <person name="Prochnik S.E."/>
        </authorList>
    </citation>
    <scope>NUCLEOTIDE SEQUENCE [LARGE SCALE GENOMIC DNA]</scope>
    <source>
        <strain evidence="4">4086291</strain>
    </source>
</reference>